<organism evidence="3 4">
    <name type="scientific">Coemansia javaensis</name>
    <dbReference type="NCBI Taxonomy" id="2761396"/>
    <lineage>
        <taxon>Eukaryota</taxon>
        <taxon>Fungi</taxon>
        <taxon>Fungi incertae sedis</taxon>
        <taxon>Zoopagomycota</taxon>
        <taxon>Kickxellomycotina</taxon>
        <taxon>Kickxellomycetes</taxon>
        <taxon>Kickxellales</taxon>
        <taxon>Kickxellaceae</taxon>
        <taxon>Coemansia</taxon>
    </lineage>
</organism>
<keyword evidence="2" id="KW-0677">Repeat</keyword>
<comment type="caution">
    <text evidence="3">The sequence shown here is derived from an EMBL/GenBank/DDBJ whole genome shotgun (WGS) entry which is preliminary data.</text>
</comment>
<dbReference type="PANTHER" id="PTHR48051">
    <property type="match status" value="1"/>
</dbReference>
<dbReference type="SUPFAM" id="SSF52058">
    <property type="entry name" value="L domain-like"/>
    <property type="match status" value="1"/>
</dbReference>
<dbReference type="AlphaFoldDB" id="A0A9W8HNZ4"/>
<proteinExistence type="predicted"/>
<dbReference type="PANTHER" id="PTHR48051:SF1">
    <property type="entry name" value="RAS SUPPRESSOR PROTEIN 1"/>
    <property type="match status" value="1"/>
</dbReference>
<dbReference type="InterPro" id="IPR032675">
    <property type="entry name" value="LRR_dom_sf"/>
</dbReference>
<dbReference type="EMBL" id="JANBUL010000013">
    <property type="protein sequence ID" value="KAJ2785274.1"/>
    <property type="molecule type" value="Genomic_DNA"/>
</dbReference>
<dbReference type="Pfam" id="PF00560">
    <property type="entry name" value="LRR_1"/>
    <property type="match status" value="1"/>
</dbReference>
<dbReference type="InterPro" id="IPR001611">
    <property type="entry name" value="Leu-rich_rpt"/>
</dbReference>
<reference evidence="3" key="1">
    <citation type="submission" date="2022-07" db="EMBL/GenBank/DDBJ databases">
        <title>Phylogenomic reconstructions and comparative analyses of Kickxellomycotina fungi.</title>
        <authorList>
            <person name="Reynolds N.K."/>
            <person name="Stajich J.E."/>
            <person name="Barry K."/>
            <person name="Grigoriev I.V."/>
            <person name="Crous P."/>
            <person name="Smith M.E."/>
        </authorList>
    </citation>
    <scope>NUCLEOTIDE SEQUENCE</scope>
    <source>
        <strain evidence="3">NBRC 105414</strain>
    </source>
</reference>
<name>A0A9W8HNZ4_9FUNG</name>
<dbReference type="InterPro" id="IPR003591">
    <property type="entry name" value="Leu-rich_rpt_typical-subtyp"/>
</dbReference>
<evidence type="ECO:0000313" key="4">
    <source>
        <dbReference type="Proteomes" id="UP001140217"/>
    </source>
</evidence>
<dbReference type="Gene3D" id="3.80.10.10">
    <property type="entry name" value="Ribonuclease Inhibitor"/>
    <property type="match status" value="1"/>
</dbReference>
<dbReference type="Proteomes" id="UP001140217">
    <property type="component" value="Unassembled WGS sequence"/>
</dbReference>
<gene>
    <name evidence="3" type="ORF">H4R18_000598</name>
</gene>
<evidence type="ECO:0000256" key="1">
    <source>
        <dbReference type="ARBA" id="ARBA00022614"/>
    </source>
</evidence>
<evidence type="ECO:0000313" key="3">
    <source>
        <dbReference type="EMBL" id="KAJ2785274.1"/>
    </source>
</evidence>
<sequence>MHSAEAGASGPVWSPYPDHALTLWAMAPSQEPAPSHLDVDAAARGRRRKRLQWWQLSRNYNISAAGAADGRGRTTEVLASHRLNLGRQSVCRLSIPLSAVAHLDGLTELRMPYNKLRALPPALFQIAGLETLNLEYNQLDEAGVPDRLWCGLERLRVLQLAGNRFRQLPPSLGRMPRLFYLDVSDNPRLDCLPGELLVSPTINTLAARHCSPALAQSLRDLAPQAGATGRPTLPLTDLIAGGSGAQHARVPPLAAMCARQLTLAMALPAEPPDGGCDCDGDCGAEALHCVRAACEEMRRRPEEHHPVPDVVARATATDRLCLCSACGQFVHYPSFSFVELAAGWELPAAWRCCSARCRDAILSREPPQRTVAAATSL</sequence>
<dbReference type="OrthoDB" id="1394818at2759"/>
<protein>
    <submittedName>
        <fullName evidence="3">Uncharacterized protein</fullName>
    </submittedName>
</protein>
<dbReference type="InterPro" id="IPR050216">
    <property type="entry name" value="LRR_domain-containing"/>
</dbReference>
<keyword evidence="1" id="KW-0433">Leucine-rich repeat</keyword>
<dbReference type="GO" id="GO:0005737">
    <property type="term" value="C:cytoplasm"/>
    <property type="evidence" value="ECO:0007669"/>
    <property type="project" value="TreeGrafter"/>
</dbReference>
<evidence type="ECO:0000256" key="2">
    <source>
        <dbReference type="ARBA" id="ARBA00022737"/>
    </source>
</evidence>
<dbReference type="SMART" id="SM00369">
    <property type="entry name" value="LRR_TYP"/>
    <property type="match status" value="3"/>
</dbReference>
<accession>A0A9W8HNZ4</accession>
<keyword evidence="4" id="KW-1185">Reference proteome</keyword>